<evidence type="ECO:0000313" key="1">
    <source>
        <dbReference type="EMBL" id="KRR25493.1"/>
    </source>
</evidence>
<dbReference type="Proteomes" id="UP000051660">
    <property type="component" value="Unassembled WGS sequence"/>
</dbReference>
<organism evidence="1 2">
    <name type="scientific">Bradyrhizobium lablabi</name>
    <dbReference type="NCBI Taxonomy" id="722472"/>
    <lineage>
        <taxon>Bacteria</taxon>
        <taxon>Pseudomonadati</taxon>
        <taxon>Pseudomonadota</taxon>
        <taxon>Alphaproteobacteria</taxon>
        <taxon>Hyphomicrobiales</taxon>
        <taxon>Nitrobacteraceae</taxon>
        <taxon>Bradyrhizobium</taxon>
    </lineage>
</organism>
<dbReference type="AlphaFoldDB" id="A0A0R3N6D7"/>
<dbReference type="EMBL" id="LLYB01000056">
    <property type="protein sequence ID" value="KRR25493.1"/>
    <property type="molecule type" value="Genomic_DNA"/>
</dbReference>
<gene>
    <name evidence="1" type="ORF">CQ14_40150</name>
</gene>
<evidence type="ECO:0000313" key="2">
    <source>
        <dbReference type="Proteomes" id="UP000051660"/>
    </source>
</evidence>
<comment type="caution">
    <text evidence="1">The sequence shown here is derived from an EMBL/GenBank/DDBJ whole genome shotgun (WGS) entry which is preliminary data.</text>
</comment>
<protein>
    <submittedName>
        <fullName evidence="1">Uncharacterized protein</fullName>
    </submittedName>
</protein>
<proteinExistence type="predicted"/>
<sequence length="98" mass="10440">MGADDLVMMQDAFEHTNCALQNRYVKDALTPCRCIETVGAVCAVPAGKTQCEVLLIAAKKTHTKSAVGEYRVVSFGTGANADQQAGRLHADRGNRADS</sequence>
<name>A0A0R3N6D7_9BRAD</name>
<accession>A0A0R3N6D7</accession>
<reference evidence="1 2" key="1">
    <citation type="submission" date="2014-03" db="EMBL/GenBank/DDBJ databases">
        <title>Bradyrhizobium valentinum sp. nov., isolated from effective nodules of Lupinus mariae-josephae, a lupine endemic of basic-lime soils in Eastern Spain.</title>
        <authorList>
            <person name="Duran D."/>
            <person name="Rey L."/>
            <person name="Navarro A."/>
            <person name="Busquets A."/>
            <person name="Imperial J."/>
            <person name="Ruiz-Argueso T."/>
        </authorList>
    </citation>
    <scope>NUCLEOTIDE SEQUENCE [LARGE SCALE GENOMIC DNA]</scope>
    <source>
        <strain evidence="1 2">CCBAU 23086</strain>
    </source>
</reference>